<evidence type="ECO:0000313" key="3">
    <source>
        <dbReference type="Proteomes" id="UP000031561"/>
    </source>
</evidence>
<evidence type="ECO:0000256" key="1">
    <source>
        <dbReference type="SAM" id="MobiDB-lite"/>
    </source>
</evidence>
<keyword evidence="2" id="KW-0614">Plasmid</keyword>
<dbReference type="EMBL" id="JTHE03000040">
    <property type="protein sequence ID" value="MCM1982452.1"/>
    <property type="molecule type" value="Genomic_DNA"/>
</dbReference>
<organism evidence="2 3">
    <name type="scientific">Lyngbya confervoides BDU141951</name>
    <dbReference type="NCBI Taxonomy" id="1574623"/>
    <lineage>
        <taxon>Bacteria</taxon>
        <taxon>Bacillati</taxon>
        <taxon>Cyanobacteriota</taxon>
        <taxon>Cyanophyceae</taxon>
        <taxon>Oscillatoriophycideae</taxon>
        <taxon>Oscillatoriales</taxon>
        <taxon>Microcoleaceae</taxon>
        <taxon>Lyngbya</taxon>
    </lineage>
</organism>
<sequence length="160" mass="17926">MSSPIIWLAVIIIVFVSSSCTSGVQHNEVSSDRENSPLKEPEALKTHDQQTREVMPQNLISAEVEPLPNQTNQAALALQRLGFRILHIGPSISVQAPRSLWESTFNVSFEQQKKTVMPEIGREVTYLRAITDRLVIPEGLKSLISAVMFAEPPEFYQEKP</sequence>
<protein>
    <submittedName>
        <fullName evidence="2">Uncharacterized protein</fullName>
    </submittedName>
</protein>
<evidence type="ECO:0000313" key="2">
    <source>
        <dbReference type="EMBL" id="MCM1982452.1"/>
    </source>
</evidence>
<comment type="caution">
    <text evidence="2">The sequence shown here is derived from an EMBL/GenBank/DDBJ whole genome shotgun (WGS) entry which is preliminary data.</text>
</comment>
<dbReference type="AlphaFoldDB" id="A0ABD4T2I7"/>
<name>A0ABD4T2I7_9CYAN</name>
<gene>
    <name evidence="2" type="ORF">QQ91_0006380</name>
</gene>
<feature type="compositionally biased region" description="Basic and acidic residues" evidence="1">
    <location>
        <begin position="29"/>
        <end position="48"/>
    </location>
</feature>
<keyword evidence="3" id="KW-1185">Reference proteome</keyword>
<proteinExistence type="predicted"/>
<dbReference type="RefSeq" id="WP_166283978.1">
    <property type="nucleotide sequence ID" value="NZ_JTHE03000040.1"/>
</dbReference>
<feature type="region of interest" description="Disordered" evidence="1">
    <location>
        <begin position="25"/>
        <end position="48"/>
    </location>
</feature>
<accession>A0ABD4T2I7</accession>
<dbReference type="Proteomes" id="UP000031561">
    <property type="component" value="Unassembled WGS sequence"/>
</dbReference>
<geneLocation type="plasmid" evidence="2">
    <name>unnamed14</name>
</geneLocation>
<reference evidence="2 3" key="1">
    <citation type="journal article" date="2015" name="Genome Announc.">
        <title>Draft Genome Sequence of Filamentous Marine Cyanobacterium Lyngbya confervoides Strain BDU141951.</title>
        <authorList>
            <person name="Chandrababunaidu M.M."/>
            <person name="Sen D."/>
            <person name="Tripathy S."/>
        </authorList>
    </citation>
    <scope>NUCLEOTIDE SEQUENCE [LARGE SCALE GENOMIC DNA]</scope>
    <source>
        <strain evidence="2 3">BDU141951</strain>
    </source>
</reference>